<dbReference type="AlphaFoldDB" id="A0A2S6NI06"/>
<reference evidence="4 5" key="1">
    <citation type="journal article" date="2018" name="Arch. Microbiol.">
        <title>New insights into the metabolic potential of the phototrophic purple bacterium Rhodopila globiformis DSM 161(T) from its draft genome sequence and evidence for a vanadium-dependent nitrogenase.</title>
        <authorList>
            <person name="Imhoff J.F."/>
            <person name="Rahn T."/>
            <person name="Kunzel S."/>
            <person name="Neulinger S.C."/>
        </authorList>
    </citation>
    <scope>NUCLEOTIDE SEQUENCE [LARGE SCALE GENOMIC DNA]</scope>
    <source>
        <strain evidence="4 5">DSM 161</strain>
    </source>
</reference>
<evidence type="ECO:0000256" key="2">
    <source>
        <dbReference type="ARBA" id="ARBA00061366"/>
    </source>
</evidence>
<dbReference type="InterPro" id="IPR004386">
    <property type="entry name" value="Toxin_YafQ-like"/>
</dbReference>
<dbReference type="PIRSF" id="PIRSF006156">
    <property type="entry name" value="YafQ"/>
    <property type="match status" value="1"/>
</dbReference>
<dbReference type="SUPFAM" id="SSF143011">
    <property type="entry name" value="RelE-like"/>
    <property type="match status" value="1"/>
</dbReference>
<comment type="caution">
    <text evidence="4">The sequence shown here is derived from an EMBL/GenBank/DDBJ whole genome shotgun (WGS) entry which is preliminary data.</text>
</comment>
<dbReference type="PANTHER" id="PTHR40588:SF1">
    <property type="entry name" value="MRNA INTERFERASE TOXIN YAFQ"/>
    <property type="match status" value="1"/>
</dbReference>
<dbReference type="PANTHER" id="PTHR40588">
    <property type="entry name" value="MRNA INTERFERASE TOXIN YAFQ"/>
    <property type="match status" value="1"/>
</dbReference>
<dbReference type="InterPro" id="IPR035093">
    <property type="entry name" value="RelE/ParE_toxin_dom_sf"/>
</dbReference>
<dbReference type="FunFam" id="3.30.2310.20:FF:000003">
    <property type="entry name" value="Type II toxin-antitoxin system YafQ family toxin"/>
    <property type="match status" value="1"/>
</dbReference>
<evidence type="ECO:0000256" key="3">
    <source>
        <dbReference type="PIRSR" id="PIRSR006156-1"/>
    </source>
</evidence>
<sequence length="90" mass="10331">MLTPVVSTRFRKDVKRAERRGKDMGKLRTVLSLLIEARSLPAAYGDHPLKGAWKGFRDLHIEPDWLLLYRVEGDELQLARTGSHADLFDE</sequence>
<dbReference type="Pfam" id="PF15738">
    <property type="entry name" value="YafQ_toxin"/>
    <property type="match status" value="1"/>
</dbReference>
<comment type="similarity">
    <text evidence="2">Belongs to the RelE toxin family. YafQ subfamily.</text>
</comment>
<dbReference type="EMBL" id="NHRY01000119">
    <property type="protein sequence ID" value="PPQ34276.1"/>
    <property type="molecule type" value="Genomic_DNA"/>
</dbReference>
<name>A0A2S6NI06_RHOGL</name>
<dbReference type="Gene3D" id="3.30.2310.20">
    <property type="entry name" value="RelE-like"/>
    <property type="match status" value="1"/>
</dbReference>
<evidence type="ECO:0000256" key="1">
    <source>
        <dbReference type="ARBA" id="ARBA00022649"/>
    </source>
</evidence>
<dbReference type="OrthoDB" id="7030467at2"/>
<feature type="active site" description="Proton donor" evidence="3">
    <location>
        <position position="84"/>
    </location>
</feature>
<evidence type="ECO:0000313" key="4">
    <source>
        <dbReference type="EMBL" id="PPQ34276.1"/>
    </source>
</evidence>
<dbReference type="RefSeq" id="WP_104519030.1">
    <property type="nucleotide sequence ID" value="NZ_NHRY01000119.1"/>
</dbReference>
<dbReference type="GO" id="GO:0006415">
    <property type="term" value="P:translational termination"/>
    <property type="evidence" value="ECO:0007669"/>
    <property type="project" value="TreeGrafter"/>
</dbReference>
<dbReference type="GO" id="GO:0004521">
    <property type="term" value="F:RNA endonuclease activity"/>
    <property type="evidence" value="ECO:0007669"/>
    <property type="project" value="TreeGrafter"/>
</dbReference>
<dbReference type="Proteomes" id="UP000239724">
    <property type="component" value="Unassembled WGS sequence"/>
</dbReference>
<protein>
    <submittedName>
        <fullName evidence="4">YafQ family addiction module toxin</fullName>
    </submittedName>
</protein>
<organism evidence="4 5">
    <name type="scientific">Rhodopila globiformis</name>
    <name type="common">Rhodopseudomonas globiformis</name>
    <dbReference type="NCBI Taxonomy" id="1071"/>
    <lineage>
        <taxon>Bacteria</taxon>
        <taxon>Pseudomonadati</taxon>
        <taxon>Pseudomonadota</taxon>
        <taxon>Alphaproteobacteria</taxon>
        <taxon>Acetobacterales</taxon>
        <taxon>Acetobacteraceae</taxon>
        <taxon>Rhodopila</taxon>
    </lineage>
</organism>
<keyword evidence="5" id="KW-1185">Reference proteome</keyword>
<evidence type="ECO:0000313" key="5">
    <source>
        <dbReference type="Proteomes" id="UP000239724"/>
    </source>
</evidence>
<dbReference type="GO" id="GO:0006402">
    <property type="term" value="P:mRNA catabolic process"/>
    <property type="evidence" value="ECO:0007669"/>
    <property type="project" value="TreeGrafter"/>
</dbReference>
<dbReference type="InterPro" id="IPR007712">
    <property type="entry name" value="RelE/ParE_toxin"/>
</dbReference>
<accession>A0A2S6NI06</accession>
<proteinExistence type="inferred from homology"/>
<keyword evidence="1" id="KW-1277">Toxin-antitoxin system</keyword>
<gene>
    <name evidence="4" type="ORF">CCS01_11660</name>
</gene>
<dbReference type="NCBIfam" id="TIGR02385">
    <property type="entry name" value="RelE_StbE"/>
    <property type="match status" value="1"/>
</dbReference>